<name>A0A1L4D2A0_9BACT</name>
<dbReference type="GO" id="GO:0005829">
    <property type="term" value="C:cytosol"/>
    <property type="evidence" value="ECO:0007669"/>
    <property type="project" value="TreeGrafter"/>
</dbReference>
<evidence type="ECO:0000256" key="5">
    <source>
        <dbReference type="ARBA" id="ARBA00022801"/>
    </source>
</evidence>
<evidence type="ECO:0000256" key="4">
    <source>
        <dbReference type="ARBA" id="ARBA00016377"/>
    </source>
</evidence>
<dbReference type="RefSeq" id="WP_148698086.1">
    <property type="nucleotide sequence ID" value="NZ_CP017834.1"/>
</dbReference>
<keyword evidence="10" id="KW-1185">Reference proteome</keyword>
<keyword evidence="5" id="KW-0378">Hydrolase</keyword>
<dbReference type="CDD" id="cd03424">
    <property type="entry name" value="NUDIX_ADPRase_Nudt5_UGPPase_Nudt14"/>
    <property type="match status" value="1"/>
</dbReference>
<dbReference type="InterPro" id="IPR015797">
    <property type="entry name" value="NUDIX_hydrolase-like_dom_sf"/>
</dbReference>
<dbReference type="InterPro" id="IPR000086">
    <property type="entry name" value="NUDIX_hydrolase_dom"/>
</dbReference>
<evidence type="ECO:0000256" key="2">
    <source>
        <dbReference type="ARBA" id="ARBA00001946"/>
    </source>
</evidence>
<dbReference type="GO" id="GO:0006753">
    <property type="term" value="P:nucleoside phosphate metabolic process"/>
    <property type="evidence" value="ECO:0007669"/>
    <property type="project" value="TreeGrafter"/>
</dbReference>
<dbReference type="AlphaFoldDB" id="A0A1L4D2A0"/>
<dbReference type="KEGG" id="saqi:AXG55_10595"/>
<feature type="domain" description="Nudix hydrolase" evidence="8">
    <location>
        <begin position="44"/>
        <end position="180"/>
    </location>
</feature>
<evidence type="ECO:0000313" key="10">
    <source>
        <dbReference type="Proteomes" id="UP000184731"/>
    </source>
</evidence>
<dbReference type="OrthoDB" id="5292976at2"/>
<protein>
    <recommendedName>
        <fullName evidence="4">GDP-mannose pyrophosphatase</fullName>
    </recommendedName>
    <alternativeName>
        <fullName evidence="6">GDP-mannose hydrolase</fullName>
    </alternativeName>
    <alternativeName>
        <fullName evidence="7">GDPMK</fullName>
    </alternativeName>
</protein>
<dbReference type="GO" id="GO:0019693">
    <property type="term" value="P:ribose phosphate metabolic process"/>
    <property type="evidence" value="ECO:0007669"/>
    <property type="project" value="TreeGrafter"/>
</dbReference>
<dbReference type="EMBL" id="CP017834">
    <property type="protein sequence ID" value="APJ04329.1"/>
    <property type="molecule type" value="Genomic_DNA"/>
</dbReference>
<evidence type="ECO:0000256" key="1">
    <source>
        <dbReference type="ARBA" id="ARBA00000847"/>
    </source>
</evidence>
<evidence type="ECO:0000259" key="8">
    <source>
        <dbReference type="PROSITE" id="PS51462"/>
    </source>
</evidence>
<accession>A0A1L4D2A0</accession>
<comment type="similarity">
    <text evidence="3">Belongs to the Nudix hydrolase family. NudK subfamily.</text>
</comment>
<dbReference type="PANTHER" id="PTHR11839">
    <property type="entry name" value="UDP/ADP-SUGAR PYROPHOSPHATASE"/>
    <property type="match status" value="1"/>
</dbReference>
<dbReference type="GO" id="GO:0016787">
    <property type="term" value="F:hydrolase activity"/>
    <property type="evidence" value="ECO:0007669"/>
    <property type="project" value="UniProtKB-KW"/>
</dbReference>
<reference evidence="9 10" key="1">
    <citation type="submission" date="2016-10" db="EMBL/GenBank/DDBJ databases">
        <title>Silvanigrella aquatica sp. nov., isolated from a freshwater lake located in the Black Forest, Germany, description of Silvanigrellaceae fam. nov., Silvanigrellales ord. nov., reclassification of the order Bdellovibrionales in the class Oligoflexia, reclassification of the families Bacteriovoracaceae and Halobacteriovoraceae in the new order Bacteriovoracales ord. nov., and reclassification of the family Pseudobacteriovoracaceae in the order Oligoflexiales.</title>
        <authorList>
            <person name="Hahn M.W."/>
            <person name="Schmidt J."/>
            <person name="Koll U."/>
            <person name="Rohde M."/>
            <person name="Verbag S."/>
            <person name="Pitt A."/>
            <person name="Nakai R."/>
            <person name="Naganuma T."/>
            <person name="Lang E."/>
        </authorList>
    </citation>
    <scope>NUCLEOTIDE SEQUENCE [LARGE SCALE GENOMIC DNA]</scope>
    <source>
        <strain evidence="9 10">MWH-Nonnen-W8red</strain>
    </source>
</reference>
<evidence type="ECO:0000256" key="6">
    <source>
        <dbReference type="ARBA" id="ARBA00032162"/>
    </source>
</evidence>
<dbReference type="SUPFAM" id="SSF55811">
    <property type="entry name" value="Nudix"/>
    <property type="match status" value="1"/>
</dbReference>
<comment type="cofactor">
    <cofactor evidence="2">
        <name>Mg(2+)</name>
        <dbReference type="ChEBI" id="CHEBI:18420"/>
    </cofactor>
</comment>
<dbReference type="Gene3D" id="3.90.79.10">
    <property type="entry name" value="Nucleoside Triphosphate Pyrophosphohydrolase"/>
    <property type="match status" value="1"/>
</dbReference>
<comment type="catalytic activity">
    <reaction evidence="1">
        <text>GDP-alpha-D-mannose + H2O = alpha-D-mannose 1-phosphate + GMP + 2 H(+)</text>
        <dbReference type="Rhea" id="RHEA:27978"/>
        <dbReference type="ChEBI" id="CHEBI:15377"/>
        <dbReference type="ChEBI" id="CHEBI:15378"/>
        <dbReference type="ChEBI" id="CHEBI:57527"/>
        <dbReference type="ChEBI" id="CHEBI:58115"/>
        <dbReference type="ChEBI" id="CHEBI:58409"/>
    </reaction>
</comment>
<sequence length="196" mass="21923">MFSHDDKELEPFLLSDEKTVFQCSIFAVKEKKAETQDKQHSLNIYTLDCANWVNVVPVTASGQIVLIEQHRFGTNNFTLEVPGGAVNFGENDATMAALRELEEETGLTSQRLLGLSGYSPNAAIQSNKVTYFIAFDVQPLQTKAEHDDPFENIKLHFMNIKEAVELARTGRISNVISAFALLLAEPYLNAKFKQPQ</sequence>
<dbReference type="Pfam" id="PF00293">
    <property type="entry name" value="NUDIX"/>
    <property type="match status" value="1"/>
</dbReference>
<evidence type="ECO:0000313" key="9">
    <source>
        <dbReference type="EMBL" id="APJ04329.1"/>
    </source>
</evidence>
<organism evidence="9 10">
    <name type="scientific">Silvanigrella aquatica</name>
    <dbReference type="NCBI Taxonomy" id="1915309"/>
    <lineage>
        <taxon>Bacteria</taxon>
        <taxon>Pseudomonadati</taxon>
        <taxon>Bdellovibrionota</taxon>
        <taxon>Oligoflexia</taxon>
        <taxon>Silvanigrellales</taxon>
        <taxon>Silvanigrellaceae</taxon>
        <taxon>Silvanigrella</taxon>
    </lineage>
</organism>
<evidence type="ECO:0000256" key="3">
    <source>
        <dbReference type="ARBA" id="ARBA00007275"/>
    </source>
</evidence>
<dbReference type="PROSITE" id="PS51462">
    <property type="entry name" value="NUDIX"/>
    <property type="match status" value="1"/>
</dbReference>
<gene>
    <name evidence="9" type="ORF">AXG55_10595</name>
</gene>
<evidence type="ECO:0000256" key="7">
    <source>
        <dbReference type="ARBA" id="ARBA00032272"/>
    </source>
</evidence>
<dbReference type="PANTHER" id="PTHR11839:SF18">
    <property type="entry name" value="NUDIX HYDROLASE DOMAIN-CONTAINING PROTEIN"/>
    <property type="match status" value="1"/>
</dbReference>
<dbReference type="STRING" id="1915309.AXG55_10595"/>
<proteinExistence type="inferred from homology"/>
<dbReference type="Proteomes" id="UP000184731">
    <property type="component" value="Chromosome"/>
</dbReference>